<feature type="region of interest" description="Disordered" evidence="1">
    <location>
        <begin position="278"/>
        <end position="298"/>
    </location>
</feature>
<evidence type="ECO:0000256" key="2">
    <source>
        <dbReference type="SAM" id="SignalP"/>
    </source>
</evidence>
<gene>
    <name evidence="3" type="ORF">A4X09_0g5976</name>
</gene>
<reference evidence="3" key="2">
    <citation type="journal article" date="2019" name="IMA Fungus">
        <title>Genome sequencing and comparison of five Tilletia species to identify candidate genes for the detection of regulated species infecting wheat.</title>
        <authorList>
            <person name="Nguyen H.D.T."/>
            <person name="Sultana T."/>
            <person name="Kesanakurti P."/>
            <person name="Hambleton S."/>
        </authorList>
    </citation>
    <scope>NUCLEOTIDE SEQUENCE</scope>
    <source>
        <strain evidence="3">DAOMC 236422</strain>
    </source>
</reference>
<feature type="region of interest" description="Disordered" evidence="1">
    <location>
        <begin position="16"/>
        <end position="69"/>
    </location>
</feature>
<dbReference type="Proteomes" id="UP000078113">
    <property type="component" value="Unassembled WGS sequence"/>
</dbReference>
<reference evidence="3" key="1">
    <citation type="submission" date="2016-04" db="EMBL/GenBank/DDBJ databases">
        <authorList>
            <person name="Nguyen H.D."/>
            <person name="Samba Siva P."/>
            <person name="Cullis J."/>
            <person name="Levesque C.A."/>
            <person name="Hambleton S."/>
        </authorList>
    </citation>
    <scope>NUCLEOTIDE SEQUENCE</scope>
    <source>
        <strain evidence="3">DAOMC 236422</strain>
    </source>
</reference>
<feature type="compositionally biased region" description="Acidic residues" evidence="1">
    <location>
        <begin position="961"/>
        <end position="982"/>
    </location>
</feature>
<evidence type="ECO:0000256" key="1">
    <source>
        <dbReference type="SAM" id="MobiDB-lite"/>
    </source>
</evidence>
<protein>
    <submittedName>
        <fullName evidence="3">Uncharacterized protein</fullName>
    </submittedName>
</protein>
<accession>A0A8X7N5C0</accession>
<sequence length="1144" mass="125684">MQGRSLAVATVLLRSAGGSSAGSGSSGSAVAGGARAGRRAQYSSSSSSYIPPPSNQDLDPSGIDSNLFEEPSLDDYQHTRASLQVLSRITPLTADHDKTTAAASHSAKSKPLFSPADMLADLISKNELARANQVLTELNNLNTDLGMPIIEYIRAAMKCMNSDDPALCDSSVVLTWLRLAPSRQHLQAQSQLKAFPDLYAGISHQHLTRLELGPRRGVQDPTFTAANTMFQNCIALFTQRGTSSQALADLREALLLSIARGYSGARDELAVKFLASHLSRRPPPTSSSSSSTAENNDNNPLLSLWTGLAYASRRGIEVRPSEHPEIYQEPIDETVHALTRSRLRRFFDIIVRSAAVRGGASLLDVIDLISRHELAIAQMENAQGKTRLRDNVDGLSFTILTSSTRKAIIGAIQKALDAGVPNEEEREILRVAQEKFSLWGIGIKQRAELYMAASDTASKQPYDVRVGMSTVTLKECEVFRTSILDYLEEIRTATLTEGGTRTTREIRLQVVKRLTQDVHQLYEMLLRFHYSQPSESRSSLQLQRSAPAPIPTSSSPLEGTAIEAVEPISPAQASIQARGGAPLQTVTTEKRNLVQREITKFLLPLERALPRFGQHLPPICATAAIRSLTSARRYEDAIREWALTYGNDSRAGISSPFLAMCMLEPMALQEEQTRQGLKYTRLNPCSEIPERIKVSATMPANRSDAPYSGLNRAGAVNGLNVAISACEWDSDRLSRLYKMWLAQITYLKAEEKEVISPRSGNVVILRRKVKMLKPEVNVGDEELLGYFAMFIKGFIRQRSRAVMALGPVMTVATRDRAKARGRKIRRISEERKAALARARSGDLPPGEEVPAEPSQRRGDEFEPSWSIHSKASLLSRILKIFGDVQVLGLPSFPGEVWDILLRALAGKGKEEWDGRTKVVMCARGMVDEESWVAAVAAERGVGGIKKDSSLVADIGKGKEREEEEEEEGDEFSDVEGDEDEPVSEQKNPGGRRSLLDLIGQPPRATESSFRAVLQGLDKSAKDEGFFSGHHPGTAGRSSQAWCWRKKRDVYEWMRVFLDAEQRGRAVSGEEVEEPSSSLPARAPRMSSSTAGRKRTGLLRNLRIKGKEERKRMSGPADHLARQDTVGGEGGGVHNVERARLEPGA</sequence>
<feature type="region of interest" description="Disordered" evidence="1">
    <location>
        <begin position="837"/>
        <end position="862"/>
    </location>
</feature>
<feature type="signal peptide" evidence="2">
    <location>
        <begin position="1"/>
        <end position="21"/>
    </location>
</feature>
<keyword evidence="4" id="KW-1185">Reference proteome</keyword>
<name>A0A8X7N5C0_9BASI</name>
<comment type="caution">
    <text evidence="3">The sequence shown here is derived from an EMBL/GenBank/DDBJ whole genome shotgun (WGS) entry which is preliminary data.</text>
</comment>
<feature type="region of interest" description="Disordered" evidence="1">
    <location>
        <begin position="1067"/>
        <end position="1144"/>
    </location>
</feature>
<organism evidence="3 4">
    <name type="scientific">Tilletia walkeri</name>
    <dbReference type="NCBI Taxonomy" id="117179"/>
    <lineage>
        <taxon>Eukaryota</taxon>
        <taxon>Fungi</taxon>
        <taxon>Dikarya</taxon>
        <taxon>Basidiomycota</taxon>
        <taxon>Ustilaginomycotina</taxon>
        <taxon>Exobasidiomycetes</taxon>
        <taxon>Tilletiales</taxon>
        <taxon>Tilletiaceae</taxon>
        <taxon>Tilletia</taxon>
    </lineage>
</organism>
<feature type="compositionally biased region" description="Basic and acidic residues" evidence="1">
    <location>
        <begin position="1134"/>
        <end position="1144"/>
    </location>
</feature>
<dbReference type="AlphaFoldDB" id="A0A8X7N5C0"/>
<feature type="region of interest" description="Disordered" evidence="1">
    <location>
        <begin position="537"/>
        <end position="557"/>
    </location>
</feature>
<feature type="compositionally biased region" description="Low complexity" evidence="1">
    <location>
        <begin position="537"/>
        <end position="556"/>
    </location>
</feature>
<feature type="region of interest" description="Disordered" evidence="1">
    <location>
        <begin position="953"/>
        <end position="997"/>
    </location>
</feature>
<proteinExistence type="predicted"/>
<feature type="compositionally biased region" description="Low complexity" evidence="1">
    <location>
        <begin position="26"/>
        <end position="48"/>
    </location>
</feature>
<evidence type="ECO:0000313" key="3">
    <source>
        <dbReference type="EMBL" id="KAE8266379.1"/>
    </source>
</evidence>
<evidence type="ECO:0000313" key="4">
    <source>
        <dbReference type="Proteomes" id="UP000078113"/>
    </source>
</evidence>
<feature type="chain" id="PRO_5036489781" evidence="2">
    <location>
        <begin position="22"/>
        <end position="1144"/>
    </location>
</feature>
<keyword evidence="2" id="KW-0732">Signal</keyword>
<dbReference type="EMBL" id="LWDG02000343">
    <property type="protein sequence ID" value="KAE8266379.1"/>
    <property type="molecule type" value="Genomic_DNA"/>
</dbReference>